<feature type="compositionally biased region" description="Acidic residues" evidence="1">
    <location>
        <begin position="293"/>
        <end position="304"/>
    </location>
</feature>
<feature type="region of interest" description="Disordered" evidence="1">
    <location>
        <begin position="74"/>
        <end position="110"/>
    </location>
</feature>
<evidence type="ECO:0000313" key="3">
    <source>
        <dbReference type="EMBL" id="KAK8024638.1"/>
    </source>
</evidence>
<feature type="region of interest" description="Disordered" evidence="1">
    <location>
        <begin position="263"/>
        <end position="316"/>
    </location>
</feature>
<reference evidence="3 4" key="1">
    <citation type="submission" date="2023-01" db="EMBL/GenBank/DDBJ databases">
        <title>Analysis of 21 Apiospora genomes using comparative genomics revels a genus with tremendous synthesis potential of carbohydrate active enzymes and secondary metabolites.</title>
        <authorList>
            <person name="Sorensen T."/>
        </authorList>
    </citation>
    <scope>NUCLEOTIDE SEQUENCE [LARGE SCALE GENOMIC DNA]</scope>
    <source>
        <strain evidence="3 4">CBS 33761</strain>
    </source>
</reference>
<sequence length="450" mass="49666">MATPSPTDGEDAPRLNLMDLPGELRNKIWELSIPTDRVLMISMFDYSAKALPPPAIAWVCRESRSVALQHGQPYTFLDPADADDDPSSDDEDEDEGGGDDNDIEDPRPMTTWFSPALDRIFLAVTGYRRFRWPGQSLGALAADARHVLVQTETFFPGAARSLTRSTRRNLVLSGVEEFPNARSIGAVRVGFMVRDRTRARGRGRGAAFVEGDDYRPLEHCKGRDLEPRIRVVSDPTYVRVLERAHARLTGPCTCWFDEVEEAVTDGGEEGEDGEQGADGGQEGAADLDSGGADSDDNEVPDTDDRDSGGTSGTNRLFQTQQKPMDHHLDHGLSGLWSPTASPHALPTELWQLLKLWFQAQHERWSPTTGPDPTDSVTDGDKWTRRRYYAWAAWIGKQAPHVYAAEMKVYSDGTFGASAIPNCVRRRSGGSSSGCGRLRGQGLVHRLYKVH</sequence>
<evidence type="ECO:0000256" key="1">
    <source>
        <dbReference type="SAM" id="MobiDB-lite"/>
    </source>
</evidence>
<comment type="caution">
    <text evidence="3">The sequence shown here is derived from an EMBL/GenBank/DDBJ whole genome shotgun (WGS) entry which is preliminary data.</text>
</comment>
<evidence type="ECO:0000259" key="2">
    <source>
        <dbReference type="Pfam" id="PF20150"/>
    </source>
</evidence>
<keyword evidence="4" id="KW-1185">Reference proteome</keyword>
<dbReference type="PANTHER" id="PTHR35910">
    <property type="entry name" value="2EXR DOMAIN-CONTAINING PROTEIN"/>
    <property type="match status" value="1"/>
</dbReference>
<dbReference type="PANTHER" id="PTHR35910:SF6">
    <property type="entry name" value="2EXR DOMAIN-CONTAINING PROTEIN"/>
    <property type="match status" value="1"/>
</dbReference>
<dbReference type="Pfam" id="PF20150">
    <property type="entry name" value="2EXR"/>
    <property type="match status" value="1"/>
</dbReference>
<evidence type="ECO:0000313" key="4">
    <source>
        <dbReference type="Proteomes" id="UP001444661"/>
    </source>
</evidence>
<gene>
    <name evidence="3" type="ORF">PG993_012704</name>
</gene>
<name>A0ABR1S3K4_9PEZI</name>
<organism evidence="3 4">
    <name type="scientific">Apiospora rasikravindrae</name>
    <dbReference type="NCBI Taxonomy" id="990691"/>
    <lineage>
        <taxon>Eukaryota</taxon>
        <taxon>Fungi</taxon>
        <taxon>Dikarya</taxon>
        <taxon>Ascomycota</taxon>
        <taxon>Pezizomycotina</taxon>
        <taxon>Sordariomycetes</taxon>
        <taxon>Xylariomycetidae</taxon>
        <taxon>Amphisphaeriales</taxon>
        <taxon>Apiosporaceae</taxon>
        <taxon>Apiospora</taxon>
    </lineage>
</organism>
<feature type="compositionally biased region" description="Low complexity" evidence="1">
    <location>
        <begin position="283"/>
        <end position="292"/>
    </location>
</feature>
<dbReference type="InterPro" id="IPR045518">
    <property type="entry name" value="2EXR"/>
</dbReference>
<feature type="compositionally biased region" description="Acidic residues" evidence="1">
    <location>
        <begin position="263"/>
        <end position="275"/>
    </location>
</feature>
<dbReference type="EMBL" id="JAQQWK010000011">
    <property type="protein sequence ID" value="KAK8024638.1"/>
    <property type="molecule type" value="Genomic_DNA"/>
</dbReference>
<accession>A0ABR1S3K4</accession>
<feature type="compositionally biased region" description="Acidic residues" evidence="1">
    <location>
        <begin position="80"/>
        <end position="103"/>
    </location>
</feature>
<dbReference type="Proteomes" id="UP001444661">
    <property type="component" value="Unassembled WGS sequence"/>
</dbReference>
<feature type="domain" description="2EXR" evidence="2">
    <location>
        <begin position="19"/>
        <end position="120"/>
    </location>
</feature>
<protein>
    <recommendedName>
        <fullName evidence="2">2EXR domain-containing protein</fullName>
    </recommendedName>
</protein>
<proteinExistence type="predicted"/>